<comment type="caution">
    <text evidence="8">The sequence shown here is derived from an EMBL/GenBank/DDBJ whole genome shotgun (WGS) entry which is preliminary data.</text>
</comment>
<evidence type="ECO:0000313" key="8">
    <source>
        <dbReference type="EMBL" id="MCW0481583.1"/>
    </source>
</evidence>
<comment type="similarity">
    <text evidence="2">Belongs to the outer membrane factor (OMF) (TC 1.B.17) family.</text>
</comment>
<evidence type="ECO:0000256" key="2">
    <source>
        <dbReference type="ARBA" id="ARBA00007613"/>
    </source>
</evidence>
<proteinExistence type="inferred from homology"/>
<keyword evidence="4" id="KW-1134">Transmembrane beta strand</keyword>
<dbReference type="RefSeq" id="WP_282590193.1">
    <property type="nucleotide sequence ID" value="NZ_JAPAAF010000002.1"/>
</dbReference>
<evidence type="ECO:0000256" key="6">
    <source>
        <dbReference type="ARBA" id="ARBA00023136"/>
    </source>
</evidence>
<protein>
    <submittedName>
        <fullName evidence="8">TolC family protein</fullName>
    </submittedName>
</protein>
<comment type="subcellular location">
    <subcellularLocation>
        <location evidence="1">Cell outer membrane</location>
    </subcellularLocation>
</comment>
<dbReference type="AlphaFoldDB" id="A0AA41Y908"/>
<dbReference type="SUPFAM" id="SSF56954">
    <property type="entry name" value="Outer membrane efflux proteins (OEP)"/>
    <property type="match status" value="1"/>
</dbReference>
<dbReference type="InterPro" id="IPR003423">
    <property type="entry name" value="OMP_efflux"/>
</dbReference>
<gene>
    <name evidence="8" type="ORF">N2K84_02505</name>
</gene>
<evidence type="ECO:0000313" key="9">
    <source>
        <dbReference type="Proteomes" id="UP001163821"/>
    </source>
</evidence>
<organism evidence="8 9">
    <name type="scientific">Gaoshiqia sediminis</name>
    <dbReference type="NCBI Taxonomy" id="2986998"/>
    <lineage>
        <taxon>Bacteria</taxon>
        <taxon>Pseudomonadati</taxon>
        <taxon>Bacteroidota</taxon>
        <taxon>Bacteroidia</taxon>
        <taxon>Marinilabiliales</taxon>
        <taxon>Prolixibacteraceae</taxon>
        <taxon>Gaoshiqia</taxon>
    </lineage>
</organism>
<dbReference type="GO" id="GO:0009279">
    <property type="term" value="C:cell outer membrane"/>
    <property type="evidence" value="ECO:0007669"/>
    <property type="project" value="UniProtKB-SubCell"/>
</dbReference>
<dbReference type="GO" id="GO:1990281">
    <property type="term" value="C:efflux pump complex"/>
    <property type="evidence" value="ECO:0007669"/>
    <property type="project" value="TreeGrafter"/>
</dbReference>
<dbReference type="InterPro" id="IPR051906">
    <property type="entry name" value="TolC-like"/>
</dbReference>
<evidence type="ECO:0000256" key="5">
    <source>
        <dbReference type="ARBA" id="ARBA00022692"/>
    </source>
</evidence>
<keyword evidence="3" id="KW-0813">Transport</keyword>
<dbReference type="Proteomes" id="UP001163821">
    <property type="component" value="Unassembled WGS sequence"/>
</dbReference>
<evidence type="ECO:0000256" key="1">
    <source>
        <dbReference type="ARBA" id="ARBA00004442"/>
    </source>
</evidence>
<reference evidence="8" key="1">
    <citation type="submission" date="2022-10" db="EMBL/GenBank/DDBJ databases">
        <title>Gaoshiqiia sediminis gen. nov., sp. nov., isolated from coastal sediment.</title>
        <authorList>
            <person name="Yu W.X."/>
            <person name="Mu D.S."/>
            <person name="Du J.Z."/>
            <person name="Liang Y.Q."/>
        </authorList>
    </citation>
    <scope>NUCLEOTIDE SEQUENCE</scope>
    <source>
        <strain evidence="8">A06</strain>
    </source>
</reference>
<dbReference type="GO" id="GO:0015562">
    <property type="term" value="F:efflux transmembrane transporter activity"/>
    <property type="evidence" value="ECO:0007669"/>
    <property type="project" value="InterPro"/>
</dbReference>
<dbReference type="Pfam" id="PF02321">
    <property type="entry name" value="OEP"/>
    <property type="match status" value="2"/>
</dbReference>
<evidence type="ECO:0000256" key="3">
    <source>
        <dbReference type="ARBA" id="ARBA00022448"/>
    </source>
</evidence>
<keyword evidence="6" id="KW-0472">Membrane</keyword>
<accession>A0AA41Y908</accession>
<keyword evidence="7" id="KW-0998">Cell outer membrane</keyword>
<dbReference type="EMBL" id="JAPAAF010000002">
    <property type="protein sequence ID" value="MCW0481583.1"/>
    <property type="molecule type" value="Genomic_DNA"/>
</dbReference>
<dbReference type="PANTHER" id="PTHR30026:SF20">
    <property type="entry name" value="OUTER MEMBRANE PROTEIN TOLC"/>
    <property type="match status" value="1"/>
</dbReference>
<evidence type="ECO:0000256" key="4">
    <source>
        <dbReference type="ARBA" id="ARBA00022452"/>
    </source>
</evidence>
<keyword evidence="5" id="KW-0812">Transmembrane</keyword>
<sequence length="411" mass="47537">MIKFLVFFILLLPGFLGAQEKRLLLSHAVDSALMNHPGLNQARAVLVQKENEWRTLTGIEAPEISYFEEGIDSKAAKPFEERRWTISQTVDFPLTTIYRLKAVRQEAEALSYRIRAMENELKSEVKSRYVEVLYALYLQDLGKQQKKLADELYNAVYTRFETGIGNGMDLLNAELQVAEAENSLSEAERLLHLARYSLFYLMGLEVPAISYDIQFADSLSSTAVEIDQILALSVLHEQPAYTAALHEYQASQYKLKEAKSNLLPDIRFNLYRQNYGDGFNYNGFEVGLSLPVWLPFGQKGKIRMAEARQTEIEWQQKDIELEMKQKIEHAWHGYISSKQIIDRYQQIMSGKSQKLQQLSLEAFRLGEIDLLNLINAQQTFLSNQKQYLVALRDYYLELVQLEKFLNKELVY</sequence>
<dbReference type="GO" id="GO:0015288">
    <property type="term" value="F:porin activity"/>
    <property type="evidence" value="ECO:0007669"/>
    <property type="project" value="TreeGrafter"/>
</dbReference>
<dbReference type="Gene3D" id="1.20.1600.10">
    <property type="entry name" value="Outer membrane efflux proteins (OEP)"/>
    <property type="match status" value="1"/>
</dbReference>
<keyword evidence="9" id="KW-1185">Reference proteome</keyword>
<dbReference type="PANTHER" id="PTHR30026">
    <property type="entry name" value="OUTER MEMBRANE PROTEIN TOLC"/>
    <property type="match status" value="1"/>
</dbReference>
<name>A0AA41Y908_9BACT</name>
<evidence type="ECO:0000256" key="7">
    <source>
        <dbReference type="ARBA" id="ARBA00023237"/>
    </source>
</evidence>